<dbReference type="InterPro" id="IPR020843">
    <property type="entry name" value="ER"/>
</dbReference>
<evidence type="ECO:0000313" key="2">
    <source>
        <dbReference type="EMBL" id="MBH0114972.1"/>
    </source>
</evidence>
<protein>
    <submittedName>
        <fullName evidence="2">Zinc-binding dehydrogenase</fullName>
    </submittedName>
</protein>
<dbReference type="GO" id="GO:0016491">
    <property type="term" value="F:oxidoreductase activity"/>
    <property type="evidence" value="ECO:0007669"/>
    <property type="project" value="InterPro"/>
</dbReference>
<dbReference type="Gene3D" id="3.40.50.720">
    <property type="entry name" value="NAD(P)-binding Rossmann-like Domain"/>
    <property type="match status" value="1"/>
</dbReference>
<evidence type="ECO:0000313" key="3">
    <source>
        <dbReference type="Proteomes" id="UP000617634"/>
    </source>
</evidence>
<sequence>MPEALPETYCAWTWVAGEAPLALVQTTRPMPRPGPGEVIVRNAAIGLNPVDWKVLGGLGWQPGHVPGVDGAGTVVKIGPDVDPAWLGSRVAYHQSLQSHGSFAQYTPVGAYALMRVPDALDLALAAGMPCPALTAWRALAKLPPGGNQRMLVSGAGGAVGNYLVQLAGQLDWRVSVMCNIRHRERLAGLGAVDWIPGPLTQEAEIGSPRFTAVIDAVGPEHAARLHPGLKANGHLVCIQGRVPDWPSPAFGRALSLHEVALGALHQHGDTANWSIQTSAGEDLFAQVAAKTLAPEPLVPGPFEDLPRMLEALRNRDFSGKPVIGLA</sequence>
<organism evidence="2 3">
    <name type="scientific">Novosphingobium aureum</name>
    <dbReference type="NCBI Taxonomy" id="2792964"/>
    <lineage>
        <taxon>Bacteria</taxon>
        <taxon>Pseudomonadati</taxon>
        <taxon>Pseudomonadota</taxon>
        <taxon>Alphaproteobacteria</taxon>
        <taxon>Sphingomonadales</taxon>
        <taxon>Sphingomonadaceae</taxon>
        <taxon>Novosphingobium</taxon>
    </lineage>
</organism>
<dbReference type="PANTHER" id="PTHR43482:SF1">
    <property type="entry name" value="PROTEIN AST1-RELATED"/>
    <property type="match status" value="1"/>
</dbReference>
<dbReference type="InterPro" id="IPR011032">
    <property type="entry name" value="GroES-like_sf"/>
</dbReference>
<dbReference type="AlphaFoldDB" id="A0A931HF28"/>
<dbReference type="InterPro" id="IPR052585">
    <property type="entry name" value="Lipid_raft_assoc_Zn_ADH"/>
</dbReference>
<accession>A0A931HF28</accession>
<reference evidence="2" key="1">
    <citation type="submission" date="2020-11" db="EMBL/GenBank/DDBJ databases">
        <title>Novosphingobium aureum sp. nov., a marine bacterium isolated from sediment of a salt flat.</title>
        <authorList>
            <person name="Yoo Y."/>
            <person name="Kim J.-J."/>
        </authorList>
    </citation>
    <scope>NUCLEOTIDE SEQUENCE</scope>
    <source>
        <strain evidence="2">YJ-S2-02</strain>
    </source>
</reference>
<dbReference type="SUPFAM" id="SSF51735">
    <property type="entry name" value="NAD(P)-binding Rossmann-fold domains"/>
    <property type="match status" value="1"/>
</dbReference>
<comment type="caution">
    <text evidence="2">The sequence shown here is derived from an EMBL/GenBank/DDBJ whole genome shotgun (WGS) entry which is preliminary data.</text>
</comment>
<dbReference type="Gene3D" id="3.90.180.10">
    <property type="entry name" value="Medium-chain alcohol dehydrogenases, catalytic domain"/>
    <property type="match status" value="1"/>
</dbReference>
<dbReference type="SUPFAM" id="SSF50129">
    <property type="entry name" value="GroES-like"/>
    <property type="match status" value="1"/>
</dbReference>
<gene>
    <name evidence="2" type="ORF">I5E68_18660</name>
</gene>
<dbReference type="PANTHER" id="PTHR43482">
    <property type="entry name" value="PROTEIN AST1-RELATED"/>
    <property type="match status" value="1"/>
</dbReference>
<proteinExistence type="predicted"/>
<dbReference type="EMBL" id="JADZGI010000005">
    <property type="protein sequence ID" value="MBH0114972.1"/>
    <property type="molecule type" value="Genomic_DNA"/>
</dbReference>
<dbReference type="Proteomes" id="UP000617634">
    <property type="component" value="Unassembled WGS sequence"/>
</dbReference>
<evidence type="ECO:0000259" key="1">
    <source>
        <dbReference type="SMART" id="SM00829"/>
    </source>
</evidence>
<dbReference type="SMART" id="SM00829">
    <property type="entry name" value="PKS_ER"/>
    <property type="match status" value="1"/>
</dbReference>
<dbReference type="RefSeq" id="WP_197167019.1">
    <property type="nucleotide sequence ID" value="NZ_JADZGI010000005.1"/>
</dbReference>
<name>A0A931HF28_9SPHN</name>
<keyword evidence="3" id="KW-1185">Reference proteome</keyword>
<dbReference type="Pfam" id="PF08240">
    <property type="entry name" value="ADH_N"/>
    <property type="match status" value="1"/>
</dbReference>
<dbReference type="CDD" id="cd08271">
    <property type="entry name" value="MDR5"/>
    <property type="match status" value="1"/>
</dbReference>
<feature type="domain" description="Enoyl reductase (ER)" evidence="1">
    <location>
        <begin position="17"/>
        <end position="323"/>
    </location>
</feature>
<dbReference type="InterPro" id="IPR013154">
    <property type="entry name" value="ADH-like_N"/>
</dbReference>
<dbReference type="InterPro" id="IPR036291">
    <property type="entry name" value="NAD(P)-bd_dom_sf"/>
</dbReference>